<keyword evidence="2" id="KW-1133">Transmembrane helix</keyword>
<keyword evidence="2" id="KW-0472">Membrane</keyword>
<accession>A0AAD7M0M5</accession>
<evidence type="ECO:0000313" key="3">
    <source>
        <dbReference type="EMBL" id="KAJ7967760.1"/>
    </source>
</evidence>
<keyword evidence="3" id="KW-0645">Protease</keyword>
<dbReference type="AlphaFoldDB" id="A0AAD7M0M5"/>
<sequence>MGTRIPSHQLSSGLYVSGRPEQLKERQPTMASRAVIYTGGDVKKSGELGKMFDIPVLDPKSDGPPSSKPSRPSSSSQHNSGSVRSGPNSGPLGKHSSSGPIPKKSSGPMPLQPTGLITSGPIGSGPLGYSGGIGRRSGHLEQTVSTGKMVYGSSVTSLDDEVKVGFRVSKGAVWVFLVVVAMGLLVGVFLMVAVKKAVILVAVAAVIVPVVVLTLWNCALRRRGLLGFVKRYPDAELRGAIDGQYVKVTGVVTCGSIPLESSYQRVPRCVYVSTELYEYKGWGGKSANPKHRCFSWGCRHSEKYVADFYLSDFQSGLRALVKAGNGAKVAPFVEPATVVDVTKEKRELSPNFLHWLADRKLSCDDRIMRLKEGYIKEGSTVSVMGVVRRQDNVIMIVPSPEPVSTGCQWIRCLLPVYAEGLILTCDDNQNADVVPV</sequence>
<dbReference type="PANTHER" id="PTHR33709:SF17">
    <property type="entry name" value="UBIQUITIN-SPECIFIC PROTEASE FAMILY C19-RELATED PROTEIN"/>
    <property type="match status" value="1"/>
</dbReference>
<dbReference type="InterPro" id="IPR040339">
    <property type="entry name" value="At1g16860-like"/>
</dbReference>
<dbReference type="Proteomes" id="UP001163823">
    <property type="component" value="Chromosome 5"/>
</dbReference>
<proteinExistence type="predicted"/>
<feature type="region of interest" description="Disordered" evidence="1">
    <location>
        <begin position="1"/>
        <end position="117"/>
    </location>
</feature>
<protein>
    <submittedName>
        <fullName evidence="3">Ubiquitin-specific protease family C19-related protein</fullName>
    </submittedName>
</protein>
<dbReference type="GO" id="GO:0006508">
    <property type="term" value="P:proteolysis"/>
    <property type="evidence" value="ECO:0007669"/>
    <property type="project" value="UniProtKB-KW"/>
</dbReference>
<organism evidence="3 4">
    <name type="scientific">Quillaja saponaria</name>
    <name type="common">Soap bark tree</name>
    <dbReference type="NCBI Taxonomy" id="32244"/>
    <lineage>
        <taxon>Eukaryota</taxon>
        <taxon>Viridiplantae</taxon>
        <taxon>Streptophyta</taxon>
        <taxon>Embryophyta</taxon>
        <taxon>Tracheophyta</taxon>
        <taxon>Spermatophyta</taxon>
        <taxon>Magnoliopsida</taxon>
        <taxon>eudicotyledons</taxon>
        <taxon>Gunneridae</taxon>
        <taxon>Pentapetalae</taxon>
        <taxon>rosids</taxon>
        <taxon>fabids</taxon>
        <taxon>Fabales</taxon>
        <taxon>Quillajaceae</taxon>
        <taxon>Quillaja</taxon>
    </lineage>
</organism>
<gene>
    <name evidence="3" type="ORF">O6P43_011978</name>
</gene>
<feature type="compositionally biased region" description="Low complexity" evidence="1">
    <location>
        <begin position="93"/>
        <end position="108"/>
    </location>
</feature>
<evidence type="ECO:0000256" key="1">
    <source>
        <dbReference type="SAM" id="MobiDB-lite"/>
    </source>
</evidence>
<dbReference type="EMBL" id="JARAOO010000005">
    <property type="protein sequence ID" value="KAJ7967760.1"/>
    <property type="molecule type" value="Genomic_DNA"/>
</dbReference>
<keyword evidence="4" id="KW-1185">Reference proteome</keyword>
<reference evidence="3" key="1">
    <citation type="journal article" date="2023" name="Science">
        <title>Elucidation of the pathway for biosynthesis of saponin adjuvants from the soapbark tree.</title>
        <authorList>
            <person name="Reed J."/>
            <person name="Orme A."/>
            <person name="El-Demerdash A."/>
            <person name="Owen C."/>
            <person name="Martin L.B.B."/>
            <person name="Misra R.C."/>
            <person name="Kikuchi S."/>
            <person name="Rejzek M."/>
            <person name="Martin A.C."/>
            <person name="Harkess A."/>
            <person name="Leebens-Mack J."/>
            <person name="Louveau T."/>
            <person name="Stephenson M.J."/>
            <person name="Osbourn A."/>
        </authorList>
    </citation>
    <scope>NUCLEOTIDE SEQUENCE</scope>
    <source>
        <strain evidence="3">S10</strain>
    </source>
</reference>
<keyword evidence="3" id="KW-0378">Hydrolase</keyword>
<keyword evidence="2" id="KW-0812">Transmembrane</keyword>
<dbReference type="GO" id="GO:0008233">
    <property type="term" value="F:peptidase activity"/>
    <property type="evidence" value="ECO:0007669"/>
    <property type="project" value="UniProtKB-KW"/>
</dbReference>
<comment type="caution">
    <text evidence="3">The sequence shown here is derived from an EMBL/GenBank/DDBJ whole genome shotgun (WGS) entry which is preliminary data.</text>
</comment>
<evidence type="ECO:0000313" key="4">
    <source>
        <dbReference type="Proteomes" id="UP001163823"/>
    </source>
</evidence>
<feature type="transmembrane region" description="Helical" evidence="2">
    <location>
        <begin position="198"/>
        <end position="220"/>
    </location>
</feature>
<evidence type="ECO:0000256" key="2">
    <source>
        <dbReference type="SAM" id="Phobius"/>
    </source>
</evidence>
<name>A0AAD7M0M5_QUISA</name>
<feature type="transmembrane region" description="Helical" evidence="2">
    <location>
        <begin position="172"/>
        <end position="192"/>
    </location>
</feature>
<feature type="compositionally biased region" description="Polar residues" evidence="1">
    <location>
        <begin position="1"/>
        <end position="14"/>
    </location>
</feature>
<feature type="compositionally biased region" description="Low complexity" evidence="1">
    <location>
        <begin position="63"/>
        <end position="85"/>
    </location>
</feature>
<dbReference type="KEGG" id="qsa:O6P43_011978"/>
<dbReference type="PANTHER" id="PTHR33709">
    <property type="entry name" value="OSJNBA0035M09.9 PROTEIN"/>
    <property type="match status" value="1"/>
</dbReference>